<evidence type="ECO:0000313" key="2">
    <source>
        <dbReference type="EMBL" id="VEG73609.1"/>
    </source>
</evidence>
<feature type="compositionally biased region" description="Polar residues" evidence="1">
    <location>
        <begin position="103"/>
        <end position="113"/>
    </location>
</feature>
<dbReference type="EMBL" id="LR134363">
    <property type="protein sequence ID" value="VEG73609.1"/>
    <property type="molecule type" value="Genomic_DNA"/>
</dbReference>
<dbReference type="AlphaFoldDB" id="A0A3S4SRX3"/>
<proteinExistence type="predicted"/>
<organism evidence="2 3">
    <name type="scientific">Actinomyces slackii</name>
    <dbReference type="NCBI Taxonomy" id="52774"/>
    <lineage>
        <taxon>Bacteria</taxon>
        <taxon>Bacillati</taxon>
        <taxon>Actinomycetota</taxon>
        <taxon>Actinomycetes</taxon>
        <taxon>Actinomycetales</taxon>
        <taxon>Actinomycetaceae</taxon>
        <taxon>Actinomyces</taxon>
    </lineage>
</organism>
<dbReference type="Proteomes" id="UP000276899">
    <property type="component" value="Chromosome"/>
</dbReference>
<name>A0A3S4SRX3_9ACTO</name>
<evidence type="ECO:0000256" key="1">
    <source>
        <dbReference type="SAM" id="MobiDB-lite"/>
    </source>
</evidence>
<sequence>MTRIQILERPCCGPGQGHKLAEFLREHACCGDTIEYINLEEDGAPTTALSGAVMSHILNGAALPLLVRDGIVVSAGSLPNLLDAVDLLDPTSPATPRTPLPLHQTTSSGSGCC</sequence>
<feature type="region of interest" description="Disordered" evidence="1">
    <location>
        <begin position="92"/>
        <end position="113"/>
    </location>
</feature>
<dbReference type="STRING" id="1278298.GCA_000428685_01020"/>
<keyword evidence="3" id="KW-1185">Reference proteome</keyword>
<accession>A0A3S4SRX3</accession>
<evidence type="ECO:0000313" key="3">
    <source>
        <dbReference type="Proteomes" id="UP000276899"/>
    </source>
</evidence>
<evidence type="ECO:0008006" key="4">
    <source>
        <dbReference type="Google" id="ProtNLM"/>
    </source>
</evidence>
<reference evidence="2 3" key="1">
    <citation type="submission" date="2018-12" db="EMBL/GenBank/DDBJ databases">
        <authorList>
            <consortium name="Pathogen Informatics"/>
        </authorList>
    </citation>
    <scope>NUCLEOTIDE SEQUENCE [LARGE SCALE GENOMIC DNA]</scope>
    <source>
        <strain evidence="2 3">NCTC11923</strain>
    </source>
</reference>
<protein>
    <recommendedName>
        <fullName evidence="4">Arsenical resistance operon trans-acting repressor ArsD</fullName>
    </recommendedName>
</protein>
<gene>
    <name evidence="2" type="ORF">NCTC11923_00218</name>
</gene>
<dbReference type="KEGG" id="asla:NCTC11923_00218"/>